<accession>A0ABU6V4X4</accession>
<protein>
    <submittedName>
        <fullName evidence="1">Uncharacterized protein</fullName>
    </submittedName>
</protein>
<comment type="caution">
    <text evidence="1">The sequence shown here is derived from an EMBL/GenBank/DDBJ whole genome shotgun (WGS) entry which is preliminary data.</text>
</comment>
<sequence>VEYLQIPEELRIPTLRLISNEQTRLDGLHDSRNPHHIPLGPTDAFHWVTISEDLLSMRPQ</sequence>
<dbReference type="EMBL" id="JASCZI010151072">
    <property type="protein sequence ID" value="MED6168706.1"/>
    <property type="molecule type" value="Genomic_DNA"/>
</dbReference>
<feature type="non-terminal residue" evidence="1">
    <location>
        <position position="1"/>
    </location>
</feature>
<gene>
    <name evidence="1" type="ORF">PIB30_014171</name>
</gene>
<evidence type="ECO:0000313" key="1">
    <source>
        <dbReference type="EMBL" id="MED6168706.1"/>
    </source>
</evidence>
<name>A0ABU6V4X4_9FABA</name>
<proteinExistence type="predicted"/>
<evidence type="ECO:0000313" key="2">
    <source>
        <dbReference type="Proteomes" id="UP001341840"/>
    </source>
</evidence>
<dbReference type="Proteomes" id="UP001341840">
    <property type="component" value="Unassembled WGS sequence"/>
</dbReference>
<organism evidence="1 2">
    <name type="scientific">Stylosanthes scabra</name>
    <dbReference type="NCBI Taxonomy" id="79078"/>
    <lineage>
        <taxon>Eukaryota</taxon>
        <taxon>Viridiplantae</taxon>
        <taxon>Streptophyta</taxon>
        <taxon>Embryophyta</taxon>
        <taxon>Tracheophyta</taxon>
        <taxon>Spermatophyta</taxon>
        <taxon>Magnoliopsida</taxon>
        <taxon>eudicotyledons</taxon>
        <taxon>Gunneridae</taxon>
        <taxon>Pentapetalae</taxon>
        <taxon>rosids</taxon>
        <taxon>fabids</taxon>
        <taxon>Fabales</taxon>
        <taxon>Fabaceae</taxon>
        <taxon>Papilionoideae</taxon>
        <taxon>50 kb inversion clade</taxon>
        <taxon>dalbergioids sensu lato</taxon>
        <taxon>Dalbergieae</taxon>
        <taxon>Pterocarpus clade</taxon>
        <taxon>Stylosanthes</taxon>
    </lineage>
</organism>
<keyword evidence="2" id="KW-1185">Reference proteome</keyword>
<reference evidence="1 2" key="1">
    <citation type="journal article" date="2023" name="Plants (Basel)">
        <title>Bridging the Gap: Combining Genomics and Transcriptomics Approaches to Understand Stylosanthes scabra, an Orphan Legume from the Brazilian Caatinga.</title>
        <authorList>
            <person name="Ferreira-Neto J.R.C."/>
            <person name="da Silva M.D."/>
            <person name="Binneck E."/>
            <person name="de Melo N.F."/>
            <person name="da Silva R.H."/>
            <person name="de Melo A.L.T.M."/>
            <person name="Pandolfi V."/>
            <person name="Bustamante F.O."/>
            <person name="Brasileiro-Vidal A.C."/>
            <person name="Benko-Iseppon A.M."/>
        </authorList>
    </citation>
    <scope>NUCLEOTIDE SEQUENCE [LARGE SCALE GENOMIC DNA]</scope>
    <source>
        <tissue evidence="1">Leaves</tissue>
    </source>
</reference>